<evidence type="ECO:0000313" key="2">
    <source>
        <dbReference type="Proteomes" id="UP000785679"/>
    </source>
</evidence>
<evidence type="ECO:0000313" key="1">
    <source>
        <dbReference type="EMBL" id="TNV74153.1"/>
    </source>
</evidence>
<dbReference type="PANTHER" id="PTHR21055:SF3">
    <property type="entry name" value="PROTEIN PHOSPHATASE 1 REGULATORY SUBUNIT 36"/>
    <property type="match status" value="1"/>
</dbReference>
<organism evidence="1 2">
    <name type="scientific">Halteria grandinella</name>
    <dbReference type="NCBI Taxonomy" id="5974"/>
    <lineage>
        <taxon>Eukaryota</taxon>
        <taxon>Sar</taxon>
        <taxon>Alveolata</taxon>
        <taxon>Ciliophora</taxon>
        <taxon>Intramacronucleata</taxon>
        <taxon>Spirotrichea</taxon>
        <taxon>Stichotrichia</taxon>
        <taxon>Sporadotrichida</taxon>
        <taxon>Halteriidae</taxon>
        <taxon>Halteria</taxon>
    </lineage>
</organism>
<dbReference type="Proteomes" id="UP000785679">
    <property type="component" value="Unassembled WGS sequence"/>
</dbReference>
<dbReference type="PANTHER" id="PTHR21055">
    <property type="entry name" value="PROTEIN PHOSPHATASE 1 REGULATORY SUBUNIT 36"/>
    <property type="match status" value="1"/>
</dbReference>
<dbReference type="Pfam" id="PF14895">
    <property type="entry name" value="PPPI_inhib"/>
    <property type="match status" value="1"/>
</dbReference>
<sequence length="266" mass="31849">MLDYCRELFRLENKQTVLEQEAKQRGLPIPQVLPSEKKKLYEKAKKMADRYSWIVFHYKSINDDQMDHCHSFMQFKSKILSNQKSDQYFYETMMIFAAKVLQNAFDKTDIPKLEEEINRLFRSNAFNISQRIQFDEQRKKKYPQLKDAPPKETTADMIKRLEQRFKIPKENYRQSYLRAKTEIRPLFSRLTPHGAVQSRSPLVSMIFPSLKDKTKIFQEESQKKDLQKSANNSMYVKRAELDRIVEEETRKRQGNHNTAQNFHSMF</sequence>
<accession>A0A8J8NFM2</accession>
<protein>
    <submittedName>
        <fullName evidence="1">Uncharacterized protein</fullName>
    </submittedName>
</protein>
<dbReference type="InterPro" id="IPR026142">
    <property type="entry name" value="Pro_pase_1_reg_su_36"/>
</dbReference>
<dbReference type="AlphaFoldDB" id="A0A8J8NFM2"/>
<dbReference type="OrthoDB" id="6724830at2759"/>
<proteinExistence type="predicted"/>
<dbReference type="EMBL" id="RRYP01017371">
    <property type="protein sequence ID" value="TNV74153.1"/>
    <property type="molecule type" value="Genomic_DNA"/>
</dbReference>
<gene>
    <name evidence="1" type="ORF">FGO68_gene9651</name>
</gene>
<reference evidence="1" key="1">
    <citation type="submission" date="2019-06" db="EMBL/GenBank/DDBJ databases">
        <authorList>
            <person name="Zheng W."/>
        </authorList>
    </citation>
    <scope>NUCLEOTIDE SEQUENCE</scope>
    <source>
        <strain evidence="1">QDHG01</strain>
    </source>
</reference>
<dbReference type="GO" id="GO:0019902">
    <property type="term" value="F:phosphatase binding"/>
    <property type="evidence" value="ECO:0007669"/>
    <property type="project" value="InterPro"/>
</dbReference>
<name>A0A8J8NFM2_HALGN</name>
<keyword evidence="2" id="KW-1185">Reference proteome</keyword>
<comment type="caution">
    <text evidence="1">The sequence shown here is derived from an EMBL/GenBank/DDBJ whole genome shotgun (WGS) entry which is preliminary data.</text>
</comment>